<dbReference type="Pfam" id="PF21125">
    <property type="entry name" value="MPN_2A_DUB_like"/>
    <property type="match status" value="1"/>
</dbReference>
<dbReference type="InterPro" id="IPR023240">
    <property type="entry name" value="BRISC_Abraxas2"/>
</dbReference>
<feature type="compositionally biased region" description="Basic and acidic residues" evidence="1">
    <location>
        <begin position="480"/>
        <end position="498"/>
    </location>
</feature>
<dbReference type="PANTHER" id="PTHR31728">
    <property type="entry name" value="ABRAXAS FAMILY MEMBER"/>
    <property type="match status" value="1"/>
</dbReference>
<dbReference type="GO" id="GO:0008017">
    <property type="term" value="F:microtubule binding"/>
    <property type="evidence" value="ECO:0007669"/>
    <property type="project" value="TreeGrafter"/>
</dbReference>
<dbReference type="PRINTS" id="PR02051">
    <property type="entry name" value="PROTEINF175"/>
</dbReference>
<feature type="region of interest" description="Disordered" evidence="1">
    <location>
        <begin position="474"/>
        <end position="500"/>
    </location>
</feature>
<dbReference type="GO" id="GO:0005634">
    <property type="term" value="C:nucleus"/>
    <property type="evidence" value="ECO:0007669"/>
    <property type="project" value="TreeGrafter"/>
</dbReference>
<dbReference type="GO" id="GO:0008608">
    <property type="term" value="P:attachment of spindle microtubules to kinetochore"/>
    <property type="evidence" value="ECO:0007669"/>
    <property type="project" value="TreeGrafter"/>
</dbReference>
<comment type="caution">
    <text evidence="2">The sequence shown here is derived from an EMBL/GenBank/DDBJ whole genome shotgun (WGS) entry which is preliminary data.</text>
</comment>
<evidence type="ECO:0008006" key="4">
    <source>
        <dbReference type="Google" id="ProtNLM"/>
    </source>
</evidence>
<feature type="compositionally biased region" description="Low complexity" evidence="1">
    <location>
        <begin position="402"/>
        <end position="413"/>
    </location>
</feature>
<dbReference type="PRINTS" id="PR02053">
    <property type="entry name" value="BRISCABRO1"/>
</dbReference>
<dbReference type="EMBL" id="JAODUO010001471">
    <property type="protein sequence ID" value="KAK2163270.1"/>
    <property type="molecule type" value="Genomic_DNA"/>
</dbReference>
<evidence type="ECO:0000313" key="2">
    <source>
        <dbReference type="EMBL" id="KAK2163270.1"/>
    </source>
</evidence>
<feature type="region of interest" description="Disordered" evidence="1">
    <location>
        <begin position="402"/>
        <end position="425"/>
    </location>
</feature>
<dbReference type="GO" id="GO:0070536">
    <property type="term" value="P:protein K63-linked deubiquitination"/>
    <property type="evidence" value="ECO:0007669"/>
    <property type="project" value="TreeGrafter"/>
</dbReference>
<dbReference type="Proteomes" id="UP001209878">
    <property type="component" value="Unassembled WGS sequence"/>
</dbReference>
<accession>A0AAD9NAV1</accession>
<keyword evidence="3" id="KW-1185">Reference proteome</keyword>
<proteinExistence type="predicted"/>
<evidence type="ECO:0000313" key="3">
    <source>
        <dbReference type="Proteomes" id="UP001209878"/>
    </source>
</evidence>
<gene>
    <name evidence="2" type="ORF">NP493_1471g00036</name>
</gene>
<protein>
    <recommendedName>
        <fullName evidence="4">Protein FAM175A</fullName>
    </recommendedName>
</protein>
<reference evidence="2" key="1">
    <citation type="journal article" date="2023" name="Mol. Biol. Evol.">
        <title>Third-Generation Sequencing Reveals the Adaptive Role of the Epigenome in Three Deep-Sea Polychaetes.</title>
        <authorList>
            <person name="Perez M."/>
            <person name="Aroh O."/>
            <person name="Sun Y."/>
            <person name="Lan Y."/>
            <person name="Juniper S.K."/>
            <person name="Young C.R."/>
            <person name="Angers B."/>
            <person name="Qian P.Y."/>
        </authorList>
    </citation>
    <scope>NUCLEOTIDE SEQUENCE</scope>
    <source>
        <strain evidence="2">R07B-5</strain>
    </source>
</reference>
<dbReference type="PANTHER" id="PTHR31728:SF5">
    <property type="entry name" value="OS07G0540200 PROTEIN"/>
    <property type="match status" value="1"/>
</dbReference>
<sequence length="542" mass="59814">MAVTVEGVALSSLLYEHNNSSGDQEGFLLGEIVSRVTDTISDSQINNVKEEIVTYIHSHLPCRGLFSWYSDDGHIIHEKIRELLKNNKHKVVVGWYKFRRNSSTIVSLRERAIHRHLKDVFPNVPASNFLLCLSVTLTEANAATHTFSHTFFSFSGRSFQGVPVTVVNLGDTLHSDYKMTSSKAVSDTFHKTVQPFQQTFLDTADNLHSAVDIHSMNARLQQRLVEVCNDVVLSETRLSQLSAEVKRLRDQVNSGRPYHVQQLRTVQAPSKAPMVWDTQSRAVPRERLTADPRSNVTPLDASLTPLPSTSLKQDVCEVSADESEDDSNDAMALDTPDLIAFDEDSHTGVDKSPDSDVNLVNGDIKPVMNVVSTPKPAYSVGVPAHAVKTRPRDDTVRTNLVSSGMSVSPSTSPNGASTHDDSKTTLGGNKDAFAFVEDLLSQAKPFHKSPPLTNMQVSHSLDLDTKLGQVARRGQHVTRSKSDVYEEGRKQRTRRTDESLVGGASGMCAVTRADRLKRSQMKAVDEGDTCLMRYDRSGSPTF</sequence>
<dbReference type="GO" id="GO:0090307">
    <property type="term" value="P:mitotic spindle assembly"/>
    <property type="evidence" value="ECO:0007669"/>
    <property type="project" value="TreeGrafter"/>
</dbReference>
<dbReference type="InterPro" id="IPR023238">
    <property type="entry name" value="FAM175"/>
</dbReference>
<evidence type="ECO:0000256" key="1">
    <source>
        <dbReference type="SAM" id="MobiDB-lite"/>
    </source>
</evidence>
<dbReference type="GO" id="GO:0031593">
    <property type="term" value="F:polyubiquitin modification-dependent protein binding"/>
    <property type="evidence" value="ECO:0007669"/>
    <property type="project" value="TreeGrafter"/>
</dbReference>
<dbReference type="AlphaFoldDB" id="A0AAD9NAV1"/>
<name>A0AAD9NAV1_RIDPI</name>
<organism evidence="2 3">
    <name type="scientific">Ridgeia piscesae</name>
    <name type="common">Tubeworm</name>
    <dbReference type="NCBI Taxonomy" id="27915"/>
    <lineage>
        <taxon>Eukaryota</taxon>
        <taxon>Metazoa</taxon>
        <taxon>Spiralia</taxon>
        <taxon>Lophotrochozoa</taxon>
        <taxon>Annelida</taxon>
        <taxon>Polychaeta</taxon>
        <taxon>Sedentaria</taxon>
        <taxon>Canalipalpata</taxon>
        <taxon>Sabellida</taxon>
        <taxon>Siboglinidae</taxon>
        <taxon>Ridgeia</taxon>
    </lineage>
</organism>
<dbReference type="CDD" id="cd23519">
    <property type="entry name" value="Abraxas-like_domain"/>
    <property type="match status" value="1"/>
</dbReference>